<dbReference type="RefSeq" id="WP_015192360.1">
    <property type="nucleotide sequence ID" value="NC_019748.1"/>
</dbReference>
<feature type="signal peptide" evidence="1">
    <location>
        <begin position="1"/>
        <end position="21"/>
    </location>
</feature>
<dbReference type="EMBL" id="CP003653">
    <property type="protein sequence ID" value="AFZ34687.1"/>
    <property type="molecule type" value="Genomic_DNA"/>
</dbReference>
<feature type="chain" id="PRO_5003938014" evidence="1">
    <location>
        <begin position="22"/>
        <end position="138"/>
    </location>
</feature>
<keyword evidence="1" id="KW-0732">Signal</keyword>
<keyword evidence="3" id="KW-1185">Reference proteome</keyword>
<evidence type="ECO:0000256" key="1">
    <source>
        <dbReference type="SAM" id="SignalP"/>
    </source>
</evidence>
<dbReference type="Proteomes" id="UP000010473">
    <property type="component" value="Chromosome"/>
</dbReference>
<protein>
    <submittedName>
        <fullName evidence="2">Uncharacterized protein</fullName>
    </submittedName>
</protein>
<sequence length="138" mass="15478">MQLTKLLANFLFSLGISSLLVVEAIAVPNSARLAQNPDSFPNYCQPEESLFIVAETKGFWVNICGGDLPHTYVGVSKINGNKIRLPLKDYDQQGNYFEAVNKNVSYLLIRGSAKGDFLTVTQGERELFRQPVLDWHEQ</sequence>
<evidence type="ECO:0000313" key="2">
    <source>
        <dbReference type="EMBL" id="AFZ34687.1"/>
    </source>
</evidence>
<dbReference type="HOGENOM" id="CLU_1804595_0_0_3"/>
<dbReference type="eggNOG" id="ENOG5032RJN">
    <property type="taxonomic scope" value="Bacteria"/>
</dbReference>
<name>K9XSN6_STAC7</name>
<accession>K9XSN6</accession>
<dbReference type="KEGG" id="scs:Sta7437_1112"/>
<dbReference type="AlphaFoldDB" id="K9XSN6"/>
<evidence type="ECO:0000313" key="3">
    <source>
        <dbReference type="Proteomes" id="UP000010473"/>
    </source>
</evidence>
<proteinExistence type="predicted"/>
<organism evidence="2 3">
    <name type="scientific">Stanieria cyanosphaera (strain ATCC 29371 / PCC 7437)</name>
    <dbReference type="NCBI Taxonomy" id="111780"/>
    <lineage>
        <taxon>Bacteria</taxon>
        <taxon>Bacillati</taxon>
        <taxon>Cyanobacteriota</taxon>
        <taxon>Cyanophyceae</taxon>
        <taxon>Pleurocapsales</taxon>
        <taxon>Dermocarpellaceae</taxon>
        <taxon>Stanieria</taxon>
    </lineage>
</organism>
<reference evidence="3" key="1">
    <citation type="journal article" date="2013" name="Proc. Natl. Acad. Sci. U.S.A.">
        <title>Improving the coverage of the cyanobacterial phylum using diversity-driven genome sequencing.</title>
        <authorList>
            <person name="Shih P.M."/>
            <person name="Wu D."/>
            <person name="Latifi A."/>
            <person name="Axen S.D."/>
            <person name="Fewer D.P."/>
            <person name="Talla E."/>
            <person name="Calteau A."/>
            <person name="Cai F."/>
            <person name="Tandeau de Marsac N."/>
            <person name="Rippka R."/>
            <person name="Herdman M."/>
            <person name="Sivonen K."/>
            <person name="Coursin T."/>
            <person name="Laurent T."/>
            <person name="Goodwin L."/>
            <person name="Nolan M."/>
            <person name="Davenport K.W."/>
            <person name="Han C.S."/>
            <person name="Rubin E.M."/>
            <person name="Eisen J.A."/>
            <person name="Woyke T."/>
            <person name="Gugger M."/>
            <person name="Kerfeld C.A."/>
        </authorList>
    </citation>
    <scope>NUCLEOTIDE SEQUENCE [LARGE SCALE GENOMIC DNA]</scope>
    <source>
        <strain evidence="3">ATCC 29371 / PCC 7437</strain>
    </source>
</reference>
<dbReference type="OrthoDB" id="574433at2"/>
<gene>
    <name evidence="2" type="ordered locus">Sta7437_1112</name>
</gene>